<dbReference type="EMBL" id="CADCWK010000165">
    <property type="protein sequence ID" value="CAA9560446.1"/>
    <property type="molecule type" value="Genomic_DNA"/>
</dbReference>
<sequence length="127" mass="13389">MQGSVSMVPTETLVFRYGRDMAPEAIAAETPGARFVARARLLDGEATGIAGPAGPSGEVWGILLIQPEAPVRQGDADVITDEGRVTHATILTDAGALEDLGAVVTQARYWELAPSYIEVLDQRRAAG</sequence>
<name>A0A6J4UZB3_9BACT</name>
<protein>
    <submittedName>
        <fullName evidence="1">Uncharacterized protein</fullName>
    </submittedName>
</protein>
<proteinExistence type="predicted"/>
<gene>
    <name evidence="1" type="ORF">AVDCRST_MAG33-1630</name>
</gene>
<organism evidence="1">
    <name type="scientific">uncultured Thermomicrobiales bacterium</name>
    <dbReference type="NCBI Taxonomy" id="1645740"/>
    <lineage>
        <taxon>Bacteria</taxon>
        <taxon>Pseudomonadati</taxon>
        <taxon>Thermomicrobiota</taxon>
        <taxon>Thermomicrobia</taxon>
        <taxon>Thermomicrobiales</taxon>
        <taxon>environmental samples</taxon>
    </lineage>
</organism>
<reference evidence="1" key="1">
    <citation type="submission" date="2020-02" db="EMBL/GenBank/DDBJ databases">
        <authorList>
            <person name="Meier V. D."/>
        </authorList>
    </citation>
    <scope>NUCLEOTIDE SEQUENCE</scope>
    <source>
        <strain evidence="1">AVDCRST_MAG33</strain>
    </source>
</reference>
<accession>A0A6J4UZB3</accession>
<evidence type="ECO:0000313" key="1">
    <source>
        <dbReference type="EMBL" id="CAA9560446.1"/>
    </source>
</evidence>
<dbReference type="AlphaFoldDB" id="A0A6J4UZB3"/>